<feature type="transmembrane region" description="Helical" evidence="1">
    <location>
        <begin position="249"/>
        <end position="269"/>
    </location>
</feature>
<dbReference type="AlphaFoldDB" id="A0ABD3ZZI8"/>
<evidence type="ECO:0000256" key="1">
    <source>
        <dbReference type="SAM" id="Phobius"/>
    </source>
</evidence>
<evidence type="ECO:0000313" key="3">
    <source>
        <dbReference type="Proteomes" id="UP000031970"/>
    </source>
</evidence>
<feature type="transmembrane region" description="Helical" evidence="1">
    <location>
        <begin position="326"/>
        <end position="352"/>
    </location>
</feature>
<proteinExistence type="predicted"/>
<protein>
    <submittedName>
        <fullName evidence="2">Uncharacterized protein</fullName>
    </submittedName>
</protein>
<sequence length="1011" mass="110411">MSDGRVVIDAIFDTAPTQRSVRTLQRSLDGLNTNRYNERLRLMSAEMKAAYRASAQALIPFKRELIETEFKFFKLAQSMKNYTGTNEQFIGEVRRLGQEHKKATENIMKNNEIMKAGFIQGVGQMLAMSGQSEKISDNFKRMGNPLYTVNNGLLRVTGSLERMAREGNASVLALKMLGPTANMKQLNDMTRMITQGQMRFASVAIASAAACVMLYGKLHEAAMENDTYAKSFNTMMATIKEAFKPLVDVFAAVMPYVYNFITMIAKMIVNFNKAHPVLSKVIAGFTLLLPALTLLLSPLAIGIGLINGMAAAFSSVWMLIGPLVTGLGAMMGTVALVAAAIAAVGAALYLLWTKTDWFKKAVIGAWNAIKSATQAAWNWVMNNIIKPVMSAIQSFIEEKMETIKKFWDENGTQIMQAAQNVWNVISTVIKTAMLAIGAIMQAVWPVVKFLVETAWEGIKNAINISITVILGLIRFFSKVFTGDWKGIWEDVKSVATSIWNGISAFFSTIWGAISSTASTIWGGISQFFSTIWNSIASTASTIWGGISTFFTNLWNGITTAAQTAWNNFMAILQPIWQGIVAIFGPTFNVMVTTLSSIWNTISSTVSSVWGAIKSTLVNIVTAIVDGVKKHFSIMSKTVSGIWNGISNIAKGVWTIIKNAILTPVLMVVDLVTGDFKGLSNHLQQIWKNISNAGKQIWNGIKTVVTSLVKGLVDSVKNSWNTAKSVTSSIFKGIASIAKSIWNGIKTVVTTYVKGLLNAVKTSWNTVKSVTSSVFNAVKSVASSVWNSIKSAVTGAAKAVWSTVKNNFNNMKKSVSSSMNGTKDTIKNIWGKVKSFFSSINLYDIGKNIIQGLINGISSMAKSVWKKAQEIADGVKNKIKKALSIHSPSRETYELGEFTGQGYELGLDSTKKDIMKAADTLAAAAMPELPDLKGIKSSMLSVSTESKPLNITELAAAVKSLSDAVFNRPIEVNIPTIQTALNINSRQFASLTNKDMTKAQQRQAFTDKRRYK</sequence>
<name>A0ABD3ZZI8_BACIU</name>
<dbReference type="SUPFAM" id="SSF48371">
    <property type="entry name" value="ARM repeat"/>
    <property type="match status" value="1"/>
</dbReference>
<reference evidence="2 3" key="1">
    <citation type="submission" date="2014-11" db="EMBL/GenBank/DDBJ databases">
        <title>Draft Genome Sequences of Nine Bacillus subtilis Strains that Form Spores with High Heat-Resistance.</title>
        <authorList>
            <person name="Krawcyk A.O."/>
            <person name="Berendsen E.M."/>
            <person name="de Jong A."/>
            <person name="Holsappel S."/>
            <person name="Eijlander R.T."/>
            <person name="Wells-Bennik M."/>
            <person name="Kuipers O.P."/>
        </authorList>
    </citation>
    <scope>NUCLEOTIDE SEQUENCE [LARGE SCALE GENOMIC DNA]</scope>
    <source>
        <strain evidence="2 3">B4067</strain>
    </source>
</reference>
<dbReference type="PANTHER" id="PTHR37813">
    <property type="entry name" value="FELS-2 PROPHAGE PROTEIN"/>
    <property type="match status" value="1"/>
</dbReference>
<dbReference type="Gene3D" id="1.20.1480.30">
    <property type="entry name" value="Designed four-helix bundle protein"/>
    <property type="match status" value="1"/>
</dbReference>
<feature type="transmembrane region" description="Helical" evidence="1">
    <location>
        <begin position="498"/>
        <end position="524"/>
    </location>
</feature>
<dbReference type="Proteomes" id="UP000031970">
    <property type="component" value="Unassembled WGS sequence"/>
</dbReference>
<gene>
    <name evidence="2" type="ORF">B4067_4689</name>
</gene>
<dbReference type="RefSeq" id="WP_052470532.1">
    <property type="nucleotide sequence ID" value="NZ_JSXS01000013.1"/>
</dbReference>
<feature type="transmembrane region" description="Helical" evidence="1">
    <location>
        <begin position="281"/>
        <end position="306"/>
    </location>
</feature>
<accession>A0ABD3ZZI8</accession>
<evidence type="ECO:0000313" key="2">
    <source>
        <dbReference type="EMBL" id="KIL33470.1"/>
    </source>
</evidence>
<keyword evidence="1" id="KW-1133">Transmembrane helix</keyword>
<dbReference type="InterPro" id="IPR016024">
    <property type="entry name" value="ARM-type_fold"/>
</dbReference>
<feature type="transmembrane region" description="Helical" evidence="1">
    <location>
        <begin position="460"/>
        <end position="477"/>
    </location>
</feature>
<organism evidence="2 3">
    <name type="scientific">Bacillus subtilis subsp. subtilis</name>
    <dbReference type="NCBI Taxonomy" id="135461"/>
    <lineage>
        <taxon>Bacteria</taxon>
        <taxon>Bacillati</taxon>
        <taxon>Bacillota</taxon>
        <taxon>Bacilli</taxon>
        <taxon>Bacillales</taxon>
        <taxon>Bacillaceae</taxon>
        <taxon>Bacillus</taxon>
    </lineage>
</organism>
<feature type="transmembrane region" description="Helical" evidence="1">
    <location>
        <begin position="575"/>
        <end position="598"/>
    </location>
</feature>
<comment type="caution">
    <text evidence="2">The sequence shown here is derived from an EMBL/GenBank/DDBJ whole genome shotgun (WGS) entry which is preliminary data.</text>
</comment>
<dbReference type="EMBL" id="JSXS01000013">
    <property type="protein sequence ID" value="KIL33470.1"/>
    <property type="molecule type" value="Genomic_DNA"/>
</dbReference>
<dbReference type="PANTHER" id="PTHR37813:SF1">
    <property type="entry name" value="FELS-2 PROPHAGE PROTEIN"/>
    <property type="match status" value="1"/>
</dbReference>
<dbReference type="Gene3D" id="1.20.120.20">
    <property type="entry name" value="Apolipoprotein"/>
    <property type="match status" value="2"/>
</dbReference>
<feature type="transmembrane region" description="Helical" evidence="1">
    <location>
        <begin position="421"/>
        <end position="440"/>
    </location>
</feature>
<keyword evidence="1" id="KW-0472">Membrane</keyword>
<feature type="transmembrane region" description="Helical" evidence="1">
    <location>
        <begin position="530"/>
        <end position="554"/>
    </location>
</feature>
<keyword evidence="1" id="KW-0812">Transmembrane</keyword>
<feature type="transmembrane region" description="Helical" evidence="1">
    <location>
        <begin position="198"/>
        <end position="216"/>
    </location>
</feature>